<evidence type="ECO:0000256" key="4">
    <source>
        <dbReference type="ARBA" id="ARBA00022801"/>
    </source>
</evidence>
<comment type="similarity">
    <text evidence="6">Belongs to the Vsr family.</text>
</comment>
<keyword evidence="5" id="KW-0234">DNA repair</keyword>
<evidence type="ECO:0000313" key="7">
    <source>
        <dbReference type="EMBL" id="MFG1707438.1"/>
    </source>
</evidence>
<dbReference type="Gene3D" id="3.40.960.10">
    <property type="entry name" value="VSR Endonuclease"/>
    <property type="match status" value="1"/>
</dbReference>
<dbReference type="NCBIfam" id="TIGR00632">
    <property type="entry name" value="vsr"/>
    <property type="match status" value="1"/>
</dbReference>
<dbReference type="GO" id="GO:0004519">
    <property type="term" value="F:endonuclease activity"/>
    <property type="evidence" value="ECO:0007669"/>
    <property type="project" value="UniProtKB-KW"/>
</dbReference>
<evidence type="ECO:0000256" key="6">
    <source>
        <dbReference type="ARBA" id="ARBA00029466"/>
    </source>
</evidence>
<dbReference type="InterPro" id="IPR004603">
    <property type="entry name" value="DNA_mismatch_endonuc_vsr"/>
</dbReference>
<keyword evidence="4" id="KW-0378">Hydrolase</keyword>
<sequence>MRKYSLQTDAPHGPVASCILPEKTELWVDMSDSRREQARRQAHAKRLYPAPLSEGRSRNMRSNRRADTKPEVALRSALHQLGYRYRKDHRLDLEGTRVRPDIVFTKKKIAVFVDGCFWHVCPDHGRQPVVNEWYWTPKLRRNIERDRAADVALRAAGWRVVRVWEHVELPEAVALVVAALDPVSEHVSDVSRSG</sequence>
<organism evidence="7 8">
    <name type="scientific">Nonomuraea marmarensis</name>
    <dbReference type="NCBI Taxonomy" id="3351344"/>
    <lineage>
        <taxon>Bacteria</taxon>
        <taxon>Bacillati</taxon>
        <taxon>Actinomycetota</taxon>
        <taxon>Actinomycetes</taxon>
        <taxon>Streptosporangiales</taxon>
        <taxon>Streptosporangiaceae</taxon>
        <taxon>Nonomuraea</taxon>
    </lineage>
</organism>
<evidence type="ECO:0000256" key="2">
    <source>
        <dbReference type="ARBA" id="ARBA00022759"/>
    </source>
</evidence>
<protein>
    <submittedName>
        <fullName evidence="7">Very short patch repair endonuclease</fullName>
    </submittedName>
</protein>
<name>A0ABW7AMT1_9ACTN</name>
<proteinExistence type="inferred from homology"/>
<keyword evidence="2 7" id="KW-0255">Endonuclease</keyword>
<accession>A0ABW7AMT1</accession>
<gene>
    <name evidence="7" type="ORF">ACFLIM_29980</name>
</gene>
<dbReference type="SUPFAM" id="SSF52980">
    <property type="entry name" value="Restriction endonuclease-like"/>
    <property type="match status" value="1"/>
</dbReference>
<keyword evidence="8" id="KW-1185">Reference proteome</keyword>
<dbReference type="Proteomes" id="UP001603978">
    <property type="component" value="Unassembled WGS sequence"/>
</dbReference>
<comment type="caution">
    <text evidence="7">The sequence shown here is derived from an EMBL/GenBank/DDBJ whole genome shotgun (WGS) entry which is preliminary data.</text>
</comment>
<dbReference type="CDD" id="cd00221">
    <property type="entry name" value="Vsr"/>
    <property type="match status" value="1"/>
</dbReference>
<evidence type="ECO:0000256" key="5">
    <source>
        <dbReference type="ARBA" id="ARBA00023204"/>
    </source>
</evidence>
<keyword evidence="1" id="KW-0540">Nuclease</keyword>
<dbReference type="RefSeq" id="WP_393171137.1">
    <property type="nucleotide sequence ID" value="NZ_JBICRM010000021.1"/>
</dbReference>
<evidence type="ECO:0000313" key="8">
    <source>
        <dbReference type="Proteomes" id="UP001603978"/>
    </source>
</evidence>
<dbReference type="EMBL" id="JBICRM010000021">
    <property type="protein sequence ID" value="MFG1707438.1"/>
    <property type="molecule type" value="Genomic_DNA"/>
</dbReference>
<reference evidence="7 8" key="1">
    <citation type="submission" date="2024-10" db="EMBL/GenBank/DDBJ databases">
        <authorList>
            <person name="Topkara A.R."/>
            <person name="Saygin H."/>
        </authorList>
    </citation>
    <scope>NUCLEOTIDE SEQUENCE [LARGE SCALE GENOMIC DNA]</scope>
    <source>
        <strain evidence="7 8">M3C6</strain>
    </source>
</reference>
<dbReference type="Pfam" id="PF03852">
    <property type="entry name" value="Vsr"/>
    <property type="match status" value="1"/>
</dbReference>
<evidence type="ECO:0000256" key="1">
    <source>
        <dbReference type="ARBA" id="ARBA00022722"/>
    </source>
</evidence>
<keyword evidence="3" id="KW-0227">DNA damage</keyword>
<evidence type="ECO:0000256" key="3">
    <source>
        <dbReference type="ARBA" id="ARBA00022763"/>
    </source>
</evidence>
<dbReference type="InterPro" id="IPR011335">
    <property type="entry name" value="Restrct_endonuc-II-like"/>
</dbReference>